<comment type="caution">
    <text evidence="2">The sequence shown here is derived from an EMBL/GenBank/DDBJ whole genome shotgun (WGS) entry which is preliminary data.</text>
</comment>
<evidence type="ECO:0000259" key="1">
    <source>
        <dbReference type="Pfam" id="PF19912"/>
    </source>
</evidence>
<dbReference type="Pfam" id="PF19912">
    <property type="entry name" value="DUF6385"/>
    <property type="match status" value="1"/>
</dbReference>
<dbReference type="EMBL" id="MOXJ01000001">
    <property type="protein sequence ID" value="PDO11634.1"/>
    <property type="molecule type" value="Genomic_DNA"/>
</dbReference>
<proteinExistence type="predicted"/>
<evidence type="ECO:0000313" key="2">
    <source>
        <dbReference type="EMBL" id="PDO11634.1"/>
    </source>
</evidence>
<sequence>MKSRKLSFCVCYCRPCRKRRRPRTRKFCRCATYGFDGRRLRRLRTDRAGRLRVVAVVLRPRPRFSETRFYGVSVGKSRVSLPPQLTAEKQVYSYAVFNRGPGKLSARVEISPDGTIYATDREEDIPVGEMRVLVSTRFLRFTRLSLVSDSSAIADVTYQARSAG</sequence>
<dbReference type="AlphaFoldDB" id="A0A2A6E3N6"/>
<name>A0A2A6E3N6_9BACL</name>
<feature type="domain" description="DUF6385" evidence="1">
    <location>
        <begin position="86"/>
        <end position="161"/>
    </location>
</feature>
<dbReference type="Proteomes" id="UP000243688">
    <property type="component" value="Unassembled WGS sequence"/>
</dbReference>
<protein>
    <recommendedName>
        <fullName evidence="1">DUF6385 domain-containing protein</fullName>
    </recommendedName>
</protein>
<evidence type="ECO:0000313" key="3">
    <source>
        <dbReference type="Proteomes" id="UP000243688"/>
    </source>
</evidence>
<gene>
    <name evidence="2" type="ORF">BLM47_00455</name>
</gene>
<accession>A0A2A6E3N6</accession>
<reference evidence="2 3" key="1">
    <citation type="submission" date="2016-12" db="EMBL/GenBank/DDBJ databases">
        <title>Candidatus Reconcilibacillus cellulovorans genome.</title>
        <authorList>
            <person name="Kolinko S."/>
            <person name="Wu Y.-W."/>
            <person name="Tachea F."/>
            <person name="Denzel E."/>
            <person name="Hiras J."/>
            <person name="Baecker N."/>
            <person name="Chan L.J."/>
            <person name="Eichorst S.A."/>
            <person name="Frey D."/>
            <person name="Adams P.D."/>
            <person name="Pray T."/>
            <person name="Tanjore D."/>
            <person name="Petzold C.J."/>
            <person name="Gladden J.M."/>
            <person name="Simmons B.A."/>
            <person name="Singer S.W."/>
        </authorList>
    </citation>
    <scope>NUCLEOTIDE SEQUENCE [LARGE SCALE GENOMIC DNA]</scope>
    <source>
        <strain evidence="2">JTherm</strain>
    </source>
</reference>
<organism evidence="2 3">
    <name type="scientific">Candidatus Reconcilbacillus cellulovorans</name>
    <dbReference type="NCBI Taxonomy" id="1906605"/>
    <lineage>
        <taxon>Bacteria</taxon>
        <taxon>Bacillati</taxon>
        <taxon>Bacillota</taxon>
        <taxon>Bacilli</taxon>
        <taxon>Bacillales</taxon>
        <taxon>Paenibacillaceae</taxon>
        <taxon>Candidatus Reconcilbacillus</taxon>
    </lineage>
</organism>
<dbReference type="InterPro" id="IPR045965">
    <property type="entry name" value="DUF6385"/>
</dbReference>